<proteinExistence type="predicted"/>
<dbReference type="Gene3D" id="1.10.10.10">
    <property type="entry name" value="Winged helix-like DNA-binding domain superfamily/Winged helix DNA-binding domain"/>
    <property type="match status" value="1"/>
</dbReference>
<feature type="region of interest" description="Disordered" evidence="1">
    <location>
        <begin position="83"/>
        <end position="113"/>
    </location>
</feature>
<evidence type="ECO:0008006" key="4">
    <source>
        <dbReference type="Google" id="ProtNLM"/>
    </source>
</evidence>
<dbReference type="EMBL" id="MDER01000013">
    <property type="protein sequence ID" value="ODP30292.1"/>
    <property type="molecule type" value="Genomic_DNA"/>
</dbReference>
<comment type="caution">
    <text evidence="2">The sequence shown here is derived from an EMBL/GenBank/DDBJ whole genome shotgun (WGS) entry which is preliminary data.</text>
</comment>
<protein>
    <recommendedName>
        <fullName evidence="4">Helix-turn-helix domain-containing protein</fullName>
    </recommendedName>
</protein>
<sequence length="273" mass="31608">MYSSQLILNDLQDLLADKDLKTYEKMVLIVFKVYEHTHSSIFPDYETIAAAGGMSKRKAQYVVKELSTQGLIQKEHRYKKDTEGYYKQTSNSYQLSSTSTVPQNALDAQNEKNDAPHAPDFAVLYAPDASYSNKNLLKNLNSLKELKDLEEEEEQMSPSYTIEPEPNPYPKYGKVYQQMIIEQQTGSLNYLQKEFLEQCSTNDLPNVLVESIYQQVEKEISCYRFEAIERAITKLVKAIRTRQVKNPINWFSSVYKNEDLLVRTEQQLHQKSS</sequence>
<dbReference type="Proteomes" id="UP000094578">
    <property type="component" value="Unassembled WGS sequence"/>
</dbReference>
<gene>
    <name evidence="2" type="ORF">PTI45_00290</name>
</gene>
<evidence type="ECO:0000313" key="3">
    <source>
        <dbReference type="Proteomes" id="UP000094578"/>
    </source>
</evidence>
<dbReference type="RefSeq" id="WP_069325783.1">
    <property type="nucleotide sequence ID" value="NZ_MDER01000013.1"/>
</dbReference>
<keyword evidence="3" id="KW-1185">Reference proteome</keyword>
<dbReference type="AlphaFoldDB" id="A0A1E3L8Z5"/>
<name>A0A1E3L8Z5_9BACL</name>
<accession>A0A1E3L8Z5</accession>
<dbReference type="InterPro" id="IPR036388">
    <property type="entry name" value="WH-like_DNA-bd_sf"/>
</dbReference>
<dbReference type="Pfam" id="PF13730">
    <property type="entry name" value="HTH_36"/>
    <property type="match status" value="1"/>
</dbReference>
<reference evidence="2 3" key="1">
    <citation type="submission" date="2016-08" db="EMBL/GenBank/DDBJ databases">
        <title>Genome sequencing of Paenibacillus sp. TI45-13ar, isolated from Korean traditional nuruk.</title>
        <authorList>
            <person name="Kim S.-J."/>
        </authorList>
    </citation>
    <scope>NUCLEOTIDE SEQUENCE [LARGE SCALE GENOMIC DNA]</scope>
    <source>
        <strain evidence="2 3">TI45-13ar</strain>
    </source>
</reference>
<evidence type="ECO:0000256" key="1">
    <source>
        <dbReference type="SAM" id="MobiDB-lite"/>
    </source>
</evidence>
<evidence type="ECO:0000313" key="2">
    <source>
        <dbReference type="EMBL" id="ODP30292.1"/>
    </source>
</evidence>
<feature type="compositionally biased region" description="Polar residues" evidence="1">
    <location>
        <begin position="87"/>
        <end position="107"/>
    </location>
</feature>
<organism evidence="2 3">
    <name type="scientific">Paenibacillus nuruki</name>
    <dbReference type="NCBI Taxonomy" id="1886670"/>
    <lineage>
        <taxon>Bacteria</taxon>
        <taxon>Bacillati</taxon>
        <taxon>Bacillota</taxon>
        <taxon>Bacilli</taxon>
        <taxon>Bacillales</taxon>
        <taxon>Paenibacillaceae</taxon>
        <taxon>Paenibacillus</taxon>
    </lineage>
</organism>